<dbReference type="Proteomes" id="UP000702544">
    <property type="component" value="Unassembled WGS sequence"/>
</dbReference>
<gene>
    <name evidence="1" type="ORF">GWO12_12775</name>
</gene>
<evidence type="ECO:0000313" key="2">
    <source>
        <dbReference type="Proteomes" id="UP000702544"/>
    </source>
</evidence>
<sequence length="321" mass="34692">MNSMDRCLVPGSNVLQHTICLALLAIVACGDGSSAYRPTAATAPSTDIFLGRLQRDGSRLAVSELMNVTDREGYDNQPHFLSDGNAFLYTSARDTFQTDIYRYDLSSGSVTRVTRTASASEYSPTVMPAGDAFSVIREDGTIQQLWRYSLEGEDRGGLLDALQPVGYHAWGDETTVAVFIVGDSLTPSRLVLADVVTGDTTRIAENIGRSLHRIPGRHAVSFVQKTAEEDEGDWLIKALDLDTRSVSAIAPTLPGREDYVWLPDGSILMGDDSELHRWTAARGWELVADLSGSGVRGITRLAVSPAAERIAVVAERGAADE</sequence>
<dbReference type="PROSITE" id="PS51257">
    <property type="entry name" value="PROKAR_LIPOPROTEIN"/>
    <property type="match status" value="1"/>
</dbReference>
<dbReference type="Gene3D" id="2.120.10.30">
    <property type="entry name" value="TolB, C-terminal domain"/>
    <property type="match status" value="1"/>
</dbReference>
<dbReference type="AlphaFoldDB" id="A0AAE5CCI0"/>
<evidence type="ECO:0000313" key="1">
    <source>
        <dbReference type="EMBL" id="NIR75963.1"/>
    </source>
</evidence>
<comment type="caution">
    <text evidence="1">The sequence shown here is derived from an EMBL/GenBank/DDBJ whole genome shotgun (WGS) entry which is preliminary data.</text>
</comment>
<proteinExistence type="predicted"/>
<organism evidence="1 2">
    <name type="scientific">Candidatus Kutchimonas denitrificans</name>
    <dbReference type="NCBI Taxonomy" id="3056748"/>
    <lineage>
        <taxon>Bacteria</taxon>
        <taxon>Pseudomonadati</taxon>
        <taxon>Gemmatimonadota</taxon>
        <taxon>Gemmatimonadia</taxon>
        <taxon>Candidatus Palauibacterales</taxon>
        <taxon>Candidatus Palauibacteraceae</taxon>
        <taxon>Candidatus Kutchimonas</taxon>
    </lineage>
</organism>
<dbReference type="EMBL" id="JAACAK010000108">
    <property type="protein sequence ID" value="NIR75963.1"/>
    <property type="molecule type" value="Genomic_DNA"/>
</dbReference>
<name>A0AAE5CCI0_9BACT</name>
<reference evidence="1 2" key="1">
    <citation type="submission" date="2020-01" db="EMBL/GenBank/DDBJ databases">
        <title>Genomes assembled from Gulf of Kutch pelagic sediment metagenomes.</title>
        <authorList>
            <person name="Chandrashekar M."/>
            <person name="Mahajan M.S."/>
            <person name="Dave K.J."/>
            <person name="Vatsa P."/>
            <person name="Nathani N.M."/>
        </authorList>
    </citation>
    <scope>NUCLEOTIDE SEQUENCE [LARGE SCALE GENOMIC DNA]</scope>
    <source>
        <strain evidence="1">KS3-K002</strain>
    </source>
</reference>
<accession>A0AAE5CCI0</accession>
<dbReference type="SUPFAM" id="SSF69304">
    <property type="entry name" value="Tricorn protease N-terminal domain"/>
    <property type="match status" value="1"/>
</dbReference>
<dbReference type="InterPro" id="IPR011042">
    <property type="entry name" value="6-blade_b-propeller_TolB-like"/>
</dbReference>
<protein>
    <recommendedName>
        <fullName evidence="3">WD40 repeat protein</fullName>
    </recommendedName>
</protein>
<evidence type="ECO:0008006" key="3">
    <source>
        <dbReference type="Google" id="ProtNLM"/>
    </source>
</evidence>